<dbReference type="EMBL" id="VSDQ01000729">
    <property type="protein sequence ID" value="TYA70059.1"/>
    <property type="molecule type" value="Genomic_DNA"/>
</dbReference>
<keyword evidence="2 5" id="KW-0812">Transmembrane</keyword>
<evidence type="ECO:0000313" key="6">
    <source>
        <dbReference type="EMBL" id="TYA70059.1"/>
    </source>
</evidence>
<dbReference type="SMART" id="SM00679">
    <property type="entry name" value="CTNS"/>
    <property type="match status" value="1"/>
</dbReference>
<reference evidence="6 7" key="1">
    <citation type="submission" date="2019-08" db="EMBL/GenBank/DDBJ databases">
        <title>Seonamhaeicola sediminis sp. nov., isolated from marine sediment.</title>
        <authorList>
            <person name="Cao W.R."/>
        </authorList>
    </citation>
    <scope>NUCLEOTIDE SEQUENCE [LARGE SCALE GENOMIC DNA]</scope>
    <source>
        <strain evidence="6 7">B011</strain>
    </source>
</reference>
<dbReference type="GO" id="GO:0051119">
    <property type="term" value="F:sugar transmembrane transporter activity"/>
    <property type="evidence" value="ECO:0007669"/>
    <property type="project" value="InterPro"/>
</dbReference>
<feature type="transmembrane region" description="Helical" evidence="5">
    <location>
        <begin position="37"/>
        <end position="58"/>
    </location>
</feature>
<dbReference type="Gene3D" id="1.20.1280.290">
    <property type="match status" value="1"/>
</dbReference>
<keyword evidence="4 5" id="KW-0472">Membrane</keyword>
<feature type="transmembrane region" description="Helical" evidence="5">
    <location>
        <begin position="64"/>
        <end position="84"/>
    </location>
</feature>
<dbReference type="AlphaFoldDB" id="A0A5D0HIF4"/>
<dbReference type="Proteomes" id="UP000323930">
    <property type="component" value="Unassembled WGS sequence"/>
</dbReference>
<keyword evidence="3 5" id="KW-1133">Transmembrane helix</keyword>
<sequence length="92" mass="10580">MEGFKIDYIEIIGIVAAILTTASFLPQVYKTWKTKDVSSLSLPMWLIFFVGILFWLVYGILEKSISMVLANSITIVSSFLMLYFKIKYGKRQ</sequence>
<gene>
    <name evidence="6" type="ORF">FUA24_22505</name>
</gene>
<organism evidence="6 7">
    <name type="scientific">Seonamhaeicola marinus</name>
    <dbReference type="NCBI Taxonomy" id="1912246"/>
    <lineage>
        <taxon>Bacteria</taxon>
        <taxon>Pseudomonadati</taxon>
        <taxon>Bacteroidota</taxon>
        <taxon>Flavobacteriia</taxon>
        <taxon>Flavobacteriales</taxon>
        <taxon>Flavobacteriaceae</taxon>
    </lineage>
</organism>
<proteinExistence type="predicted"/>
<accession>A0A5D0HIF4</accession>
<dbReference type="InterPro" id="IPR006603">
    <property type="entry name" value="PQ-loop_rpt"/>
</dbReference>
<comment type="subcellular location">
    <subcellularLocation>
        <location evidence="1">Membrane</location>
        <topology evidence="1">Multi-pass membrane protein</topology>
    </subcellularLocation>
</comment>
<feature type="transmembrane region" description="Helical" evidence="5">
    <location>
        <begin position="6"/>
        <end position="25"/>
    </location>
</feature>
<evidence type="ECO:0000256" key="2">
    <source>
        <dbReference type="ARBA" id="ARBA00022692"/>
    </source>
</evidence>
<comment type="caution">
    <text evidence="6">The sequence shown here is derived from an EMBL/GenBank/DDBJ whole genome shotgun (WGS) entry which is preliminary data.</text>
</comment>
<dbReference type="GO" id="GO:0016020">
    <property type="term" value="C:membrane"/>
    <property type="evidence" value="ECO:0007669"/>
    <property type="project" value="UniProtKB-SubCell"/>
</dbReference>
<dbReference type="Pfam" id="PF04193">
    <property type="entry name" value="PQ-loop"/>
    <property type="match status" value="1"/>
</dbReference>
<name>A0A5D0HIF4_9FLAO</name>
<evidence type="ECO:0000313" key="7">
    <source>
        <dbReference type="Proteomes" id="UP000323930"/>
    </source>
</evidence>
<dbReference type="RefSeq" id="WP_148545413.1">
    <property type="nucleotide sequence ID" value="NZ_VSDQ01000729.1"/>
</dbReference>
<evidence type="ECO:0000256" key="1">
    <source>
        <dbReference type="ARBA" id="ARBA00004141"/>
    </source>
</evidence>
<dbReference type="NCBIfam" id="NF037968">
    <property type="entry name" value="SemiSWEET_2"/>
    <property type="match status" value="1"/>
</dbReference>
<dbReference type="OrthoDB" id="122062at2"/>
<evidence type="ECO:0000256" key="5">
    <source>
        <dbReference type="SAM" id="Phobius"/>
    </source>
</evidence>
<keyword evidence="7" id="KW-1185">Reference proteome</keyword>
<evidence type="ECO:0000256" key="3">
    <source>
        <dbReference type="ARBA" id="ARBA00022989"/>
    </source>
</evidence>
<evidence type="ECO:0000256" key="4">
    <source>
        <dbReference type="ARBA" id="ARBA00023136"/>
    </source>
</evidence>
<protein>
    <recommendedName>
        <fullName evidence="8">SemiSWEET transporter</fullName>
    </recommendedName>
</protein>
<dbReference type="InterPro" id="IPR047662">
    <property type="entry name" value="SemiSWEET"/>
</dbReference>
<evidence type="ECO:0008006" key="8">
    <source>
        <dbReference type="Google" id="ProtNLM"/>
    </source>
</evidence>